<dbReference type="InterPro" id="IPR049533">
    <property type="entry name" value="TraN"/>
</dbReference>
<proteinExistence type="predicted"/>
<sequence>MRRATRGWYRSWMGAMPCLWGAAAVLCGCASMHVPPEPNMKHLVAVNQTLPPELMGHGATLSTTTGTQ</sequence>
<reference evidence="2" key="2">
    <citation type="submission" date="2022-03" db="EMBL/GenBank/DDBJ databases">
        <authorList>
            <person name="Ryngajllo M."/>
            <person name="Jacek P."/>
            <person name="Kubiak K."/>
        </authorList>
    </citation>
    <scope>NUCLEOTIDE SEQUENCE</scope>
    <source>
        <strain evidence="2">SI1</strain>
    </source>
</reference>
<feature type="chain" id="PRO_5043733713" evidence="1">
    <location>
        <begin position="23"/>
        <end position="68"/>
    </location>
</feature>
<dbReference type="Pfam" id="PF20898">
    <property type="entry name" value="P_T4SS_TraN"/>
    <property type="match status" value="1"/>
</dbReference>
<protein>
    <submittedName>
        <fullName evidence="2">Uncharacterized protein</fullName>
    </submittedName>
</protein>
<organism evidence="2 3">
    <name type="scientific">Novacetimonas hansenii</name>
    <name type="common">Komagataeibacter hansenii</name>
    <dbReference type="NCBI Taxonomy" id="436"/>
    <lineage>
        <taxon>Bacteria</taxon>
        <taxon>Pseudomonadati</taxon>
        <taxon>Pseudomonadota</taxon>
        <taxon>Alphaproteobacteria</taxon>
        <taxon>Acetobacterales</taxon>
        <taxon>Acetobacteraceae</taxon>
        <taxon>Novacetimonas</taxon>
    </lineage>
</organism>
<keyword evidence="1" id="KW-0732">Signal</keyword>
<feature type="signal peptide" evidence="1">
    <location>
        <begin position="1"/>
        <end position="22"/>
    </location>
</feature>
<gene>
    <name evidence="2" type="ORF">K1W68_03235</name>
</gene>
<dbReference type="PROSITE" id="PS51257">
    <property type="entry name" value="PROKAR_LIPOPROTEIN"/>
    <property type="match status" value="1"/>
</dbReference>
<dbReference type="Proteomes" id="UP001202887">
    <property type="component" value="Unassembled WGS sequence"/>
</dbReference>
<evidence type="ECO:0000313" key="3">
    <source>
        <dbReference type="Proteomes" id="UP001202887"/>
    </source>
</evidence>
<dbReference type="EMBL" id="JAIBCX010000005">
    <property type="protein sequence ID" value="MCJ8353012.1"/>
    <property type="molecule type" value="Genomic_DNA"/>
</dbReference>
<evidence type="ECO:0000256" key="1">
    <source>
        <dbReference type="SAM" id="SignalP"/>
    </source>
</evidence>
<evidence type="ECO:0000313" key="2">
    <source>
        <dbReference type="EMBL" id="MCJ8353012.1"/>
    </source>
</evidence>
<dbReference type="RefSeq" id="WP_110550095.1">
    <property type="nucleotide sequence ID" value="NZ_BJNN01000104.1"/>
</dbReference>
<accession>A0AAW5EMM4</accession>
<comment type="caution">
    <text evidence="2">The sequence shown here is derived from an EMBL/GenBank/DDBJ whole genome shotgun (WGS) entry which is preliminary data.</text>
</comment>
<name>A0AAW5EMM4_NOVHA</name>
<dbReference type="AlphaFoldDB" id="A0AAW5EMM4"/>
<reference evidence="2" key="1">
    <citation type="journal article" date="2021" name="Polymers (Basel)">
        <title>Highly Stretchable Bacterial Cellulose Produced by Komagataeibacter hansenii SI1.</title>
        <authorList>
            <person name="Cielecka I."/>
            <person name="Ryngajllo M."/>
            <person name="Maniukiewicz W."/>
            <person name="Bielecki S."/>
        </authorList>
    </citation>
    <scope>NUCLEOTIDE SEQUENCE</scope>
    <source>
        <strain evidence="2">SI1</strain>
    </source>
</reference>